<evidence type="ECO:0000313" key="2">
    <source>
        <dbReference type="EMBL" id="SMY27827.1"/>
    </source>
</evidence>
<evidence type="ECO:0000256" key="1">
    <source>
        <dbReference type="SAM" id="MobiDB-lite"/>
    </source>
</evidence>
<reference evidence="2 3" key="1">
    <citation type="submission" date="2016-10" db="EMBL/GenBank/DDBJ databases">
        <authorList>
            <person name="Varghese N."/>
        </authorList>
    </citation>
    <scope>NUCLEOTIDE SEQUENCE [LARGE SCALE GENOMIC DNA]</scope>
</reference>
<accession>A0A1Y6LTW4</accession>
<feature type="compositionally biased region" description="Basic residues" evidence="1">
    <location>
        <begin position="57"/>
        <end position="68"/>
    </location>
</feature>
<proteinExistence type="predicted"/>
<sequence length="352" mass="38996">MPSYQLRKSPTPSKRRAESEEAEQTMQAVKRQRLSPVPTGKQEIVLNAEEKKGKTPQTKRSRPVKSRTRKDSGTVLPTTDLQVTPPTAEQGSLPATTSDTALPTIEQGSLVCSETPPQTIPTPQKKPLLRRPSKVSTPSAPPARTDNSHSNPTIRPSTHRPSIDIHKTRAAASSRGPQLTPNGLGIDLSPGSLSSPETPDALQNLPPLIGGIPSPTKHITYLEKRIRRGKSPPCYWPFDIVSGGKPPNLGPEEEKFWMERAGYQALHTKTFVTCGLPDRYGKMWRCPRVLVEGWGEVGWKSERRRGRDGVGRREGKVVSPRTFPNMDQQTEEEYRDFERDVEVLLKALEGGE</sequence>
<name>A0A1Y6LTW4_ZYMTR</name>
<feature type="region of interest" description="Disordered" evidence="1">
    <location>
        <begin position="1"/>
        <end position="198"/>
    </location>
</feature>
<protein>
    <submittedName>
        <fullName evidence="2">Uncharacterized protein</fullName>
    </submittedName>
</protein>
<feature type="compositionally biased region" description="Low complexity" evidence="1">
    <location>
        <begin position="115"/>
        <end position="126"/>
    </location>
</feature>
<organism evidence="2 3">
    <name type="scientific">Zymoseptoria tritici ST99CH_1A5</name>
    <dbReference type="NCBI Taxonomy" id="1276529"/>
    <lineage>
        <taxon>Eukaryota</taxon>
        <taxon>Fungi</taxon>
        <taxon>Dikarya</taxon>
        <taxon>Ascomycota</taxon>
        <taxon>Pezizomycotina</taxon>
        <taxon>Dothideomycetes</taxon>
        <taxon>Dothideomycetidae</taxon>
        <taxon>Mycosphaerellales</taxon>
        <taxon>Mycosphaerellaceae</taxon>
        <taxon>Zymoseptoria</taxon>
    </lineage>
</organism>
<feature type="compositionally biased region" description="Polar residues" evidence="1">
    <location>
        <begin position="1"/>
        <end position="12"/>
    </location>
</feature>
<feature type="compositionally biased region" description="Polar residues" evidence="1">
    <location>
        <begin position="75"/>
        <end position="112"/>
    </location>
</feature>
<evidence type="ECO:0000313" key="3">
    <source>
        <dbReference type="Proteomes" id="UP000215453"/>
    </source>
</evidence>
<feature type="compositionally biased region" description="Basic and acidic residues" evidence="1">
    <location>
        <begin position="302"/>
        <end position="316"/>
    </location>
</feature>
<feature type="region of interest" description="Disordered" evidence="1">
    <location>
        <begin position="302"/>
        <end position="332"/>
    </location>
</feature>
<feature type="compositionally biased region" description="Polar residues" evidence="1">
    <location>
        <begin position="148"/>
        <end position="160"/>
    </location>
</feature>
<dbReference type="Proteomes" id="UP000215453">
    <property type="component" value="Chromosome 9"/>
</dbReference>
<gene>
    <name evidence="2" type="ORF">ZT1A5_G9272</name>
</gene>
<dbReference type="AlphaFoldDB" id="A0A1Y6LTW4"/>
<dbReference type="EMBL" id="LT882684">
    <property type="protein sequence ID" value="SMY27827.1"/>
    <property type="molecule type" value="Genomic_DNA"/>
</dbReference>